<evidence type="ECO:0000256" key="6">
    <source>
        <dbReference type="ARBA" id="ARBA00023235"/>
    </source>
</evidence>
<organism evidence="9 10">
    <name type="scientific">Gilvimarinus algae</name>
    <dbReference type="NCBI Taxonomy" id="3058037"/>
    <lineage>
        <taxon>Bacteria</taxon>
        <taxon>Pseudomonadati</taxon>
        <taxon>Pseudomonadota</taxon>
        <taxon>Gammaproteobacteria</taxon>
        <taxon>Cellvibrionales</taxon>
        <taxon>Cellvibrionaceae</taxon>
        <taxon>Gilvimarinus</taxon>
    </lineage>
</organism>
<dbReference type="Gene3D" id="1.10.4030.10">
    <property type="entry name" value="Porin chaperone SurA, peptide-binding domain"/>
    <property type="match status" value="1"/>
</dbReference>
<evidence type="ECO:0000256" key="5">
    <source>
        <dbReference type="ARBA" id="ARBA00023186"/>
    </source>
</evidence>
<evidence type="ECO:0000256" key="4">
    <source>
        <dbReference type="ARBA" id="ARBA00023110"/>
    </source>
</evidence>
<comment type="caution">
    <text evidence="9">The sequence shown here is derived from an EMBL/GenBank/DDBJ whole genome shotgun (WGS) entry which is preliminary data.</text>
</comment>
<keyword evidence="1 7" id="KW-0732">Signal</keyword>
<dbReference type="InterPro" id="IPR015391">
    <property type="entry name" value="SurA_N"/>
</dbReference>
<name>A0ABT8TLQ6_9GAMM</name>
<dbReference type="PANTHER" id="PTHR47637:SF1">
    <property type="entry name" value="CHAPERONE SURA"/>
    <property type="match status" value="1"/>
</dbReference>
<dbReference type="InterPro" id="IPR023034">
    <property type="entry name" value="PPIase_SurA"/>
</dbReference>
<gene>
    <name evidence="7" type="primary">surA</name>
    <name evidence="9" type="ORF">QWI16_15375</name>
</gene>
<proteinExistence type="inferred from homology"/>
<sequence precursor="true">MQTTSTPPSTLRRACIGLAGALALALAPAALAETQILDRVIAVVNDGVVLQSEFDARKGAVMQRLQGQYDQLPPMDVLDQQILDQLILEQLQLEEAARYGMEVSDQQLNDTLQQIMANNGMSSMDELAANLAQDGMTLAHMREKIRRDLLLNQVQQGVVNSRIRVTDQEIDNFLASSDGKFATSPDYHLGHILISASSSASQEEVEAAKAEAEKLYQQLQEGADFGQLAIGHSDDQTALDGGDLGWRKLAQLPELFSEVVSGLEVGEVSEPIRSGAGFHLLKNFEQRGGGEQLVQQTKARHILIKTSEIMDDETAQEKLTEIKQKIEDGADFAEMARENSEDIGSMLEGGDLGWANPGMFVPAFENAMAQTEIGEITGPFKSQFGWHILQVVDRRQEDMSDLVVRNKAAQMMRERRFNEELQVWQTELKESAFIDLKDLES</sequence>
<keyword evidence="6 7" id="KW-0413">Isomerase</keyword>
<dbReference type="GO" id="GO:0003755">
    <property type="term" value="F:peptidyl-prolyl cis-trans isomerase activity"/>
    <property type="evidence" value="ECO:0007669"/>
    <property type="project" value="UniProtKB-EC"/>
</dbReference>
<feature type="chain" id="PRO_5044934345" description="Chaperone SurA" evidence="7">
    <location>
        <begin position="33"/>
        <end position="441"/>
    </location>
</feature>
<evidence type="ECO:0000313" key="9">
    <source>
        <dbReference type="EMBL" id="MDO3383561.1"/>
    </source>
</evidence>
<evidence type="ECO:0000256" key="3">
    <source>
        <dbReference type="ARBA" id="ARBA00022764"/>
    </source>
</evidence>
<dbReference type="SUPFAM" id="SSF109998">
    <property type="entry name" value="Triger factor/SurA peptide-binding domain-like"/>
    <property type="match status" value="1"/>
</dbReference>
<dbReference type="SUPFAM" id="SSF54534">
    <property type="entry name" value="FKBP-like"/>
    <property type="match status" value="2"/>
</dbReference>
<dbReference type="InterPro" id="IPR000297">
    <property type="entry name" value="PPIase_PpiC"/>
</dbReference>
<dbReference type="PROSITE" id="PS50198">
    <property type="entry name" value="PPIC_PPIASE_2"/>
    <property type="match status" value="2"/>
</dbReference>
<evidence type="ECO:0000256" key="2">
    <source>
        <dbReference type="ARBA" id="ARBA00022737"/>
    </source>
</evidence>
<dbReference type="Pfam" id="PF13616">
    <property type="entry name" value="Rotamase_3"/>
    <property type="match status" value="1"/>
</dbReference>
<dbReference type="HAMAP" id="MF_01183">
    <property type="entry name" value="Chaperone_SurA"/>
    <property type="match status" value="1"/>
</dbReference>
<dbReference type="EC" id="5.2.1.8" evidence="7"/>
<feature type="signal peptide" evidence="7">
    <location>
        <begin position="1"/>
        <end position="32"/>
    </location>
</feature>
<comment type="domain">
    <text evidence="7">The PPIase activity resides only in the second parvulin domain. The N-terminal region and the C-terminal tail are necessary and sufficient for the chaperone activity of SurA. The PPIase activity is dispensable for SurA to function as a chaperone. The N-terminal region and the C-terminal tail are also required for porin recognition.</text>
</comment>
<keyword evidence="5 7" id="KW-0143">Chaperone</keyword>
<evidence type="ECO:0000256" key="7">
    <source>
        <dbReference type="HAMAP-Rule" id="MF_01183"/>
    </source>
</evidence>
<dbReference type="Gene3D" id="3.10.50.40">
    <property type="match status" value="2"/>
</dbReference>
<dbReference type="Pfam" id="PF09312">
    <property type="entry name" value="SurA_N"/>
    <property type="match status" value="1"/>
</dbReference>
<dbReference type="Proteomes" id="UP001168380">
    <property type="component" value="Unassembled WGS sequence"/>
</dbReference>
<accession>A0ABT8TLQ6</accession>
<evidence type="ECO:0000256" key="1">
    <source>
        <dbReference type="ARBA" id="ARBA00022729"/>
    </source>
</evidence>
<dbReference type="RefSeq" id="WP_302714406.1">
    <property type="nucleotide sequence ID" value="NZ_JAULRT010000062.1"/>
</dbReference>
<comment type="function">
    <text evidence="7">Chaperone involved in the correct folding and assembly of outer membrane proteins. Recognizes specific patterns of aromatic residues and the orientation of their side chains, which are found more frequently in integral outer membrane proteins. May act in both early periplasmic and late outer membrane-associated steps of protein maturation.</text>
</comment>
<protein>
    <recommendedName>
        <fullName evidence="7">Chaperone SurA</fullName>
    </recommendedName>
    <alternativeName>
        <fullName evidence="7">Peptidyl-prolyl cis-trans isomerase SurA</fullName>
        <shortName evidence="7">PPIase SurA</shortName>
        <ecNumber evidence="7">5.2.1.8</ecNumber>
    </alternativeName>
    <alternativeName>
        <fullName evidence="7">Rotamase SurA</fullName>
    </alternativeName>
</protein>
<dbReference type="InterPro" id="IPR050280">
    <property type="entry name" value="OMP_Chaperone_SurA"/>
</dbReference>
<feature type="domain" description="PpiC" evidence="8">
    <location>
        <begin position="184"/>
        <end position="285"/>
    </location>
</feature>
<comment type="subcellular location">
    <subcellularLocation>
        <location evidence="7">Periplasm</location>
    </subcellularLocation>
    <text evidence="7">Is capable of associating with the outer membrane.</text>
</comment>
<evidence type="ECO:0000259" key="8">
    <source>
        <dbReference type="PROSITE" id="PS50198"/>
    </source>
</evidence>
<dbReference type="InterPro" id="IPR027304">
    <property type="entry name" value="Trigger_fact/SurA_dom_sf"/>
</dbReference>
<keyword evidence="2 7" id="KW-0677">Repeat</keyword>
<dbReference type="InterPro" id="IPR046357">
    <property type="entry name" value="PPIase_dom_sf"/>
</dbReference>
<dbReference type="Pfam" id="PF00639">
    <property type="entry name" value="Rotamase"/>
    <property type="match status" value="1"/>
</dbReference>
<dbReference type="PANTHER" id="PTHR47637">
    <property type="entry name" value="CHAPERONE SURA"/>
    <property type="match status" value="1"/>
</dbReference>
<feature type="domain" description="PpiC" evidence="8">
    <location>
        <begin position="294"/>
        <end position="393"/>
    </location>
</feature>
<reference evidence="9" key="1">
    <citation type="submission" date="2023-07" db="EMBL/GenBank/DDBJ databases">
        <title>Gilvimarinus algae sp. nov., isolated from the surface of Kelp.</title>
        <authorList>
            <person name="Sun Y.Y."/>
            <person name="Gong Y."/>
            <person name="Du Z.J."/>
        </authorList>
    </citation>
    <scope>NUCLEOTIDE SEQUENCE</scope>
    <source>
        <strain evidence="9">SDUM040014</strain>
    </source>
</reference>
<keyword evidence="3 7" id="KW-0574">Periplasm</keyword>
<comment type="catalytic activity">
    <reaction evidence="7">
        <text>[protein]-peptidylproline (omega=180) = [protein]-peptidylproline (omega=0)</text>
        <dbReference type="Rhea" id="RHEA:16237"/>
        <dbReference type="Rhea" id="RHEA-COMP:10747"/>
        <dbReference type="Rhea" id="RHEA-COMP:10748"/>
        <dbReference type="ChEBI" id="CHEBI:83833"/>
        <dbReference type="ChEBI" id="CHEBI:83834"/>
        <dbReference type="EC" id="5.2.1.8"/>
    </reaction>
</comment>
<keyword evidence="4 7" id="KW-0697">Rotamase</keyword>
<evidence type="ECO:0000313" key="10">
    <source>
        <dbReference type="Proteomes" id="UP001168380"/>
    </source>
</evidence>
<keyword evidence="10" id="KW-1185">Reference proteome</keyword>
<dbReference type="EMBL" id="JAULRT010000062">
    <property type="protein sequence ID" value="MDO3383561.1"/>
    <property type="molecule type" value="Genomic_DNA"/>
</dbReference>